<gene>
    <name evidence="1" type="ORF">AVDCRST_MAG84-1801</name>
</gene>
<organism evidence="1">
    <name type="scientific">uncultured Microcoleus sp</name>
    <dbReference type="NCBI Taxonomy" id="259945"/>
    <lineage>
        <taxon>Bacteria</taxon>
        <taxon>Bacillati</taxon>
        <taxon>Cyanobacteriota</taxon>
        <taxon>Cyanophyceae</taxon>
        <taxon>Oscillatoriophycideae</taxon>
        <taxon>Oscillatoriales</taxon>
        <taxon>Microcoleaceae</taxon>
        <taxon>Microcoleus</taxon>
        <taxon>environmental samples</taxon>
    </lineage>
</organism>
<dbReference type="AlphaFoldDB" id="A0A6J4LEB7"/>
<feature type="non-terminal residue" evidence="1">
    <location>
        <position position="1"/>
    </location>
</feature>
<dbReference type="EMBL" id="CADCTZ010000289">
    <property type="protein sequence ID" value="CAA9329400.1"/>
    <property type="molecule type" value="Genomic_DNA"/>
</dbReference>
<reference evidence="1" key="1">
    <citation type="submission" date="2020-02" db="EMBL/GenBank/DDBJ databases">
        <authorList>
            <person name="Meier V. D."/>
        </authorList>
    </citation>
    <scope>NUCLEOTIDE SEQUENCE</scope>
    <source>
        <strain evidence="1">AVDCRST_MAG84</strain>
    </source>
</reference>
<protein>
    <submittedName>
        <fullName evidence="1">Flavodoxin reductases (Ferredoxin-NADPH reductases) family 1</fullName>
    </submittedName>
</protein>
<evidence type="ECO:0000313" key="1">
    <source>
        <dbReference type="EMBL" id="CAA9329400.1"/>
    </source>
</evidence>
<proteinExistence type="predicted"/>
<feature type="non-terminal residue" evidence="1">
    <location>
        <position position="42"/>
    </location>
</feature>
<sequence>VLLFPICQLLKLFLNIANKAKHWVRVKLSDCFVSGLKTKYKI</sequence>
<accession>A0A6J4LEB7</accession>
<name>A0A6J4LEB7_9CYAN</name>